<feature type="non-terminal residue" evidence="1">
    <location>
        <position position="1"/>
    </location>
</feature>
<comment type="caution">
    <text evidence="1">The sequence shown here is derived from an EMBL/GenBank/DDBJ whole genome shotgun (WGS) entry which is preliminary data.</text>
</comment>
<evidence type="ECO:0000313" key="1">
    <source>
        <dbReference type="EMBL" id="CAG8735767.1"/>
    </source>
</evidence>
<reference evidence="1 2" key="1">
    <citation type="submission" date="2021-06" db="EMBL/GenBank/DDBJ databases">
        <authorList>
            <person name="Kallberg Y."/>
            <person name="Tangrot J."/>
            <person name="Rosling A."/>
        </authorList>
    </citation>
    <scope>NUCLEOTIDE SEQUENCE [LARGE SCALE GENOMIC DNA]</scope>
    <source>
        <strain evidence="1 2">120-4 pot B 10/14</strain>
    </source>
</reference>
<dbReference type="EMBL" id="CAJVQB010010007">
    <property type="protein sequence ID" value="CAG8735767.1"/>
    <property type="molecule type" value="Genomic_DNA"/>
</dbReference>
<keyword evidence="2" id="KW-1185">Reference proteome</keyword>
<organism evidence="1 2">
    <name type="scientific">Gigaspora margarita</name>
    <dbReference type="NCBI Taxonomy" id="4874"/>
    <lineage>
        <taxon>Eukaryota</taxon>
        <taxon>Fungi</taxon>
        <taxon>Fungi incertae sedis</taxon>
        <taxon>Mucoromycota</taxon>
        <taxon>Glomeromycotina</taxon>
        <taxon>Glomeromycetes</taxon>
        <taxon>Diversisporales</taxon>
        <taxon>Gigasporaceae</taxon>
        <taxon>Gigaspora</taxon>
    </lineage>
</organism>
<dbReference type="Proteomes" id="UP000789901">
    <property type="component" value="Unassembled WGS sequence"/>
</dbReference>
<evidence type="ECO:0000313" key="2">
    <source>
        <dbReference type="Proteomes" id="UP000789901"/>
    </source>
</evidence>
<sequence length="48" mass="5676">VKDDIATTRDYFHELKQRYNESISEINQNAADELERYLALPCDKKPSF</sequence>
<protein>
    <submittedName>
        <fullName evidence="1">31371_t:CDS:1</fullName>
    </submittedName>
</protein>
<gene>
    <name evidence="1" type="ORF">GMARGA_LOCUS14837</name>
</gene>
<accession>A0ABN7V800</accession>
<name>A0ABN7V800_GIGMA</name>
<proteinExistence type="predicted"/>